<dbReference type="AlphaFoldDB" id="A0A4S2MRS4"/>
<name>A0A4S2MRS4_9PEZI</name>
<protein>
    <submittedName>
        <fullName evidence="1">Uncharacterized protein</fullName>
    </submittedName>
</protein>
<organism evidence="1 2">
    <name type="scientific">Ascodesmis nigricans</name>
    <dbReference type="NCBI Taxonomy" id="341454"/>
    <lineage>
        <taxon>Eukaryota</taxon>
        <taxon>Fungi</taxon>
        <taxon>Dikarya</taxon>
        <taxon>Ascomycota</taxon>
        <taxon>Pezizomycotina</taxon>
        <taxon>Pezizomycetes</taxon>
        <taxon>Pezizales</taxon>
        <taxon>Ascodesmidaceae</taxon>
        <taxon>Ascodesmis</taxon>
    </lineage>
</organism>
<reference evidence="1 2" key="1">
    <citation type="submission" date="2019-04" db="EMBL/GenBank/DDBJ databases">
        <title>Comparative genomics and transcriptomics to analyze fruiting body development in filamentous ascomycetes.</title>
        <authorList>
            <consortium name="DOE Joint Genome Institute"/>
            <person name="Lutkenhaus R."/>
            <person name="Traeger S."/>
            <person name="Breuer J."/>
            <person name="Kuo A."/>
            <person name="Lipzen A."/>
            <person name="Pangilinan J."/>
            <person name="Dilworth D."/>
            <person name="Sandor L."/>
            <person name="Poggeler S."/>
            <person name="Barry K."/>
            <person name="Grigoriev I.V."/>
            <person name="Nowrousian M."/>
        </authorList>
    </citation>
    <scope>NUCLEOTIDE SEQUENCE [LARGE SCALE GENOMIC DNA]</scope>
    <source>
        <strain evidence="1 2">CBS 389.68</strain>
    </source>
</reference>
<keyword evidence="2" id="KW-1185">Reference proteome</keyword>
<dbReference type="EMBL" id="ML220146">
    <property type="protein sequence ID" value="TGZ78008.1"/>
    <property type="molecule type" value="Genomic_DNA"/>
</dbReference>
<dbReference type="InParanoid" id="A0A4S2MRS4"/>
<proteinExistence type="predicted"/>
<dbReference type="Proteomes" id="UP000298138">
    <property type="component" value="Unassembled WGS sequence"/>
</dbReference>
<accession>A0A4S2MRS4</accession>
<evidence type="ECO:0000313" key="2">
    <source>
        <dbReference type="Proteomes" id="UP000298138"/>
    </source>
</evidence>
<gene>
    <name evidence="1" type="ORF">EX30DRAFT_351362</name>
</gene>
<sequence length="402" mass="46619">MTDRGLLAPPRKLPRGCYDYYDRPKHYSRQFRMVQPSPHCPSSQQQNTPGFKLIFQCHTCEVKHVRIMSTIDEFFDYHVHQQDPDFWVCLICTDAYCCVQYAMLLWSCWACDSAMGQDDDVCKDCEYERDMACVWMWYYDSDARDRHEDDGGLDAVINTQLKLAWLAAETRRREAGSEEMVSREMKRRKSIVLEPRQPNLYAANPSHDHDDHLSPPRFQRQQNNQLVMFPPTIPVPPFLFPITASGPLLPHHSRPELQLPQSGYMSHPLEIHSLLASTCHACGAITKRYSAQPLFPCNGELRRLTLGFICEKCAHPMCNKNDIARYIRWAQCWACERASFAWIPSSVWNSAGEYSWIFECQGCRYMLNGACIYEWLRVPDFIGGKKILAFSRVEYLACVLET</sequence>
<evidence type="ECO:0000313" key="1">
    <source>
        <dbReference type="EMBL" id="TGZ78008.1"/>
    </source>
</evidence>